<proteinExistence type="predicted"/>
<dbReference type="OrthoDB" id="3692269at2759"/>
<sequence>MQSKRSQRILHVQVGDLRHGKSTVPGSDVPSNQPTYIFRDSRLNAPQGPSAGAVAPSGYGQAHSALSSPPTVNTAASPVNTHNSGRPLVPQTPRFLTMAQPKLGMADAMRAALPYSSPRSSPGCDMTEYYNIMHSRIAIVNAQLDKEAAQGRPLNHLPLPLREFKNKKNVGDFAAMVNFANTEWQHLVKWRNCEAHKEWLSGLDLSQPKEAILKMADEIHRRDRADNKTDGLGSGGSQTVGVGLLDPSVIDPRLRSATPSTTGLSSSSAIPSNSLPTPTPSPKPGSAQEHLQQSRKHLVEGHMPHLSSPMDRHSYNGAVNGSPYNGNVGPNAQNQHEKQEPYGPSSVYRRLHGAPAAAMPGNQHEGERSQIAPSYTRQPTQQAQQQHYNHPPFNTPHYNYSVGPHSTNVNMPQTAAAGHQRRMGSPQAQPQQRNGDIKPYAEFAAESQRHHQEHPTRLCFPGNPSSPHMHQPYPHAQGRAPQQDVENAQSINGHQRKAEYATHPNNCNTAVATPRVSGPGLPAVPGTSYPRVNNAMAASPRTYNTPSYSRCQPADLPRAALPRPAPKTQDQLDYEHQVDVYNQHQADNKEKARLKHERHTKMKAELDAEMKIPDNDVLAYRYRDYLEIYPCQEGERKSMYHLKLLANQVIPEDERSEEAMAIWYAREKWWNFWTVRDKQMIIEELREKRMAGVRGMVGEMATGGHLITAADIDAIRSTAMFTSAEGVVNFKEGTLEG</sequence>
<dbReference type="EMBL" id="ML976763">
    <property type="protein sequence ID" value="KAF1965399.1"/>
    <property type="molecule type" value="Genomic_DNA"/>
</dbReference>
<feature type="region of interest" description="Disordered" evidence="1">
    <location>
        <begin position="415"/>
        <end position="434"/>
    </location>
</feature>
<feature type="compositionally biased region" description="Polar residues" evidence="1">
    <location>
        <begin position="317"/>
        <end position="334"/>
    </location>
</feature>
<gene>
    <name evidence="2" type="ORF">BU23DRAFT_627702</name>
</gene>
<dbReference type="AlphaFoldDB" id="A0A6A5UNA5"/>
<feature type="region of interest" description="Disordered" evidence="1">
    <location>
        <begin position="356"/>
        <end position="392"/>
    </location>
</feature>
<evidence type="ECO:0000313" key="3">
    <source>
        <dbReference type="Proteomes" id="UP000800036"/>
    </source>
</evidence>
<dbReference type="Proteomes" id="UP000800036">
    <property type="component" value="Unassembled WGS sequence"/>
</dbReference>
<keyword evidence="3" id="KW-1185">Reference proteome</keyword>
<accession>A0A6A5UNA5</accession>
<feature type="region of interest" description="Disordered" evidence="1">
    <location>
        <begin position="222"/>
        <end position="344"/>
    </location>
</feature>
<feature type="region of interest" description="Disordered" evidence="1">
    <location>
        <begin position="446"/>
        <end position="485"/>
    </location>
</feature>
<evidence type="ECO:0000313" key="2">
    <source>
        <dbReference type="EMBL" id="KAF1965399.1"/>
    </source>
</evidence>
<name>A0A6A5UNA5_9PLEO</name>
<protein>
    <submittedName>
        <fullName evidence="2">Uncharacterized protein</fullName>
    </submittedName>
</protein>
<evidence type="ECO:0000256" key="1">
    <source>
        <dbReference type="SAM" id="MobiDB-lite"/>
    </source>
</evidence>
<organism evidence="2 3">
    <name type="scientific">Bimuria novae-zelandiae CBS 107.79</name>
    <dbReference type="NCBI Taxonomy" id="1447943"/>
    <lineage>
        <taxon>Eukaryota</taxon>
        <taxon>Fungi</taxon>
        <taxon>Dikarya</taxon>
        <taxon>Ascomycota</taxon>
        <taxon>Pezizomycotina</taxon>
        <taxon>Dothideomycetes</taxon>
        <taxon>Pleosporomycetidae</taxon>
        <taxon>Pleosporales</taxon>
        <taxon>Massarineae</taxon>
        <taxon>Didymosphaeriaceae</taxon>
        <taxon>Bimuria</taxon>
    </lineage>
</organism>
<feature type="compositionally biased region" description="Basic and acidic residues" evidence="1">
    <location>
        <begin position="447"/>
        <end position="456"/>
    </location>
</feature>
<reference evidence="2" key="1">
    <citation type="journal article" date="2020" name="Stud. Mycol.">
        <title>101 Dothideomycetes genomes: a test case for predicting lifestyles and emergence of pathogens.</title>
        <authorList>
            <person name="Haridas S."/>
            <person name="Albert R."/>
            <person name="Binder M."/>
            <person name="Bloem J."/>
            <person name="Labutti K."/>
            <person name="Salamov A."/>
            <person name="Andreopoulos B."/>
            <person name="Baker S."/>
            <person name="Barry K."/>
            <person name="Bills G."/>
            <person name="Bluhm B."/>
            <person name="Cannon C."/>
            <person name="Castanera R."/>
            <person name="Culley D."/>
            <person name="Daum C."/>
            <person name="Ezra D."/>
            <person name="Gonzalez J."/>
            <person name="Henrissat B."/>
            <person name="Kuo A."/>
            <person name="Liang C."/>
            <person name="Lipzen A."/>
            <person name="Lutzoni F."/>
            <person name="Magnuson J."/>
            <person name="Mondo S."/>
            <person name="Nolan M."/>
            <person name="Ohm R."/>
            <person name="Pangilinan J."/>
            <person name="Park H.-J."/>
            <person name="Ramirez L."/>
            <person name="Alfaro M."/>
            <person name="Sun H."/>
            <person name="Tritt A."/>
            <person name="Yoshinaga Y."/>
            <person name="Zwiers L.-H."/>
            <person name="Turgeon B."/>
            <person name="Goodwin S."/>
            <person name="Spatafora J."/>
            <person name="Crous P."/>
            <person name="Grigoriev I."/>
        </authorList>
    </citation>
    <scope>NUCLEOTIDE SEQUENCE</scope>
    <source>
        <strain evidence="2">CBS 107.79</strain>
    </source>
</reference>
<feature type="compositionally biased region" description="Polar residues" evidence="1">
    <location>
        <begin position="64"/>
        <end position="84"/>
    </location>
</feature>
<feature type="region of interest" description="Disordered" evidence="1">
    <location>
        <begin position="45"/>
        <end position="91"/>
    </location>
</feature>
<feature type="compositionally biased region" description="Low complexity" evidence="1">
    <location>
        <begin position="265"/>
        <end position="276"/>
    </location>
</feature>